<keyword evidence="2" id="KW-1185">Reference proteome</keyword>
<comment type="caution">
    <text evidence="1">The sequence shown here is derived from an EMBL/GenBank/DDBJ whole genome shotgun (WGS) entry which is preliminary data.</text>
</comment>
<organism evidence="1 2">
    <name type="scientific">Luteolibacter pohnpeiensis</name>
    <dbReference type="NCBI Taxonomy" id="454153"/>
    <lineage>
        <taxon>Bacteria</taxon>
        <taxon>Pseudomonadati</taxon>
        <taxon>Verrucomicrobiota</taxon>
        <taxon>Verrucomicrobiia</taxon>
        <taxon>Verrucomicrobiales</taxon>
        <taxon>Verrucomicrobiaceae</taxon>
        <taxon>Luteolibacter</taxon>
    </lineage>
</organism>
<protein>
    <submittedName>
        <fullName evidence="1">Uncharacterized protein</fullName>
    </submittedName>
</protein>
<evidence type="ECO:0000313" key="1">
    <source>
        <dbReference type="EMBL" id="MBK1880875.1"/>
    </source>
</evidence>
<proteinExistence type="predicted"/>
<dbReference type="Proteomes" id="UP000603141">
    <property type="component" value="Unassembled WGS sequence"/>
</dbReference>
<gene>
    <name evidence="1" type="ORF">JIN85_00530</name>
</gene>
<accession>A0A934S458</accession>
<dbReference type="AlphaFoldDB" id="A0A934S458"/>
<name>A0A934S458_9BACT</name>
<evidence type="ECO:0000313" key="2">
    <source>
        <dbReference type="Proteomes" id="UP000603141"/>
    </source>
</evidence>
<dbReference type="EMBL" id="JAENIJ010000001">
    <property type="protein sequence ID" value="MBK1880875.1"/>
    <property type="molecule type" value="Genomic_DNA"/>
</dbReference>
<sequence length="172" mass="18789">MGLGIAFAILMVMNTQSEESVRGFLNYSRQSLKAVVTAFSIIISLGILQFAKADAPATSPELSGLYKVTASSDPLFPARQNTDWFLDFGKGVSAGNTSGNVAISMRQNPHVQVRLLVWQLFGSHNLFIGAQTHEGSRQAVAVANWEVTRQGEALVFQRNSYQVVLKRATELD</sequence>
<reference evidence="1" key="1">
    <citation type="submission" date="2021-01" db="EMBL/GenBank/DDBJ databases">
        <title>Modified the classification status of verrucomicrobia.</title>
        <authorList>
            <person name="Feng X."/>
        </authorList>
    </citation>
    <scope>NUCLEOTIDE SEQUENCE</scope>
    <source>
        <strain evidence="1">KCTC 22041</strain>
    </source>
</reference>
<dbReference type="RefSeq" id="WP_200266497.1">
    <property type="nucleotide sequence ID" value="NZ_JAENIJ010000001.1"/>
</dbReference>